<dbReference type="HOGENOM" id="CLU_026673_9_0_0"/>
<protein>
    <submittedName>
        <fullName evidence="7">Alcohol dehydrogenase zinc-binding domain protein</fullName>
    </submittedName>
</protein>
<evidence type="ECO:0000256" key="1">
    <source>
        <dbReference type="ARBA" id="ARBA00001947"/>
    </source>
</evidence>
<organism evidence="7 8">
    <name type="scientific">Sphaerobacter thermophilus (strain ATCC 49802 / DSM 20745 / KCCM 41009 / NCIMB 13125 / S 6022)</name>
    <dbReference type="NCBI Taxonomy" id="479434"/>
    <lineage>
        <taxon>Bacteria</taxon>
        <taxon>Pseudomonadati</taxon>
        <taxon>Thermomicrobiota</taxon>
        <taxon>Thermomicrobia</taxon>
        <taxon>Sphaerobacterales</taxon>
        <taxon>Sphaerobacterineae</taxon>
        <taxon>Sphaerobacteraceae</taxon>
        <taxon>Sphaerobacter</taxon>
    </lineage>
</organism>
<name>D1CA68_SPHTD</name>
<keyword evidence="4" id="KW-0862">Zinc</keyword>
<dbReference type="InterPro" id="IPR020843">
    <property type="entry name" value="ER"/>
</dbReference>
<evidence type="ECO:0000313" key="8">
    <source>
        <dbReference type="Proteomes" id="UP000002027"/>
    </source>
</evidence>
<evidence type="ECO:0000313" key="7">
    <source>
        <dbReference type="EMBL" id="ACZ40711.1"/>
    </source>
</evidence>
<comment type="cofactor">
    <cofactor evidence="1">
        <name>Zn(2+)</name>
        <dbReference type="ChEBI" id="CHEBI:29105"/>
    </cofactor>
</comment>
<dbReference type="GO" id="GO:0016491">
    <property type="term" value="F:oxidoreductase activity"/>
    <property type="evidence" value="ECO:0007669"/>
    <property type="project" value="UniProtKB-KW"/>
</dbReference>
<dbReference type="Pfam" id="PF00107">
    <property type="entry name" value="ADH_zinc_N"/>
    <property type="match status" value="1"/>
</dbReference>
<dbReference type="AlphaFoldDB" id="D1CA68"/>
<gene>
    <name evidence="7" type="ordered locus">Sthe_3311</name>
</gene>
<evidence type="ECO:0000256" key="2">
    <source>
        <dbReference type="ARBA" id="ARBA00008072"/>
    </source>
</evidence>
<evidence type="ECO:0000256" key="4">
    <source>
        <dbReference type="ARBA" id="ARBA00022833"/>
    </source>
</evidence>
<dbReference type="RefSeq" id="WP_012873746.1">
    <property type="nucleotide sequence ID" value="NC_013524.1"/>
</dbReference>
<dbReference type="InterPro" id="IPR011032">
    <property type="entry name" value="GroES-like_sf"/>
</dbReference>
<evidence type="ECO:0000256" key="5">
    <source>
        <dbReference type="ARBA" id="ARBA00023002"/>
    </source>
</evidence>
<evidence type="ECO:0000259" key="6">
    <source>
        <dbReference type="SMART" id="SM00829"/>
    </source>
</evidence>
<dbReference type="InParanoid" id="D1CA68"/>
<accession>D1CA68</accession>
<dbReference type="SUPFAM" id="SSF51735">
    <property type="entry name" value="NAD(P)-binding Rossmann-fold domains"/>
    <property type="match status" value="1"/>
</dbReference>
<comment type="similarity">
    <text evidence="2">Belongs to the zinc-containing alcohol dehydrogenase family.</text>
</comment>
<dbReference type="eggNOG" id="COG1063">
    <property type="taxonomic scope" value="Bacteria"/>
</dbReference>
<proteinExistence type="inferred from homology"/>
<dbReference type="Gene3D" id="3.90.180.10">
    <property type="entry name" value="Medium-chain alcohol dehydrogenases, catalytic domain"/>
    <property type="match status" value="2"/>
</dbReference>
<dbReference type="SUPFAM" id="SSF50129">
    <property type="entry name" value="GroES-like"/>
    <property type="match status" value="1"/>
</dbReference>
<dbReference type="Proteomes" id="UP000002027">
    <property type="component" value="Chromosome 2"/>
</dbReference>
<dbReference type="PANTHER" id="PTHR43350:SF19">
    <property type="entry name" value="D-GULOSIDE 3-DEHYDROGENASE"/>
    <property type="match status" value="1"/>
</dbReference>
<dbReference type="STRING" id="479434.Sthe_3311"/>
<dbReference type="Gene3D" id="3.40.50.720">
    <property type="entry name" value="NAD(P)-binding Rossmann-like Domain"/>
    <property type="match status" value="1"/>
</dbReference>
<evidence type="ECO:0000256" key="3">
    <source>
        <dbReference type="ARBA" id="ARBA00022723"/>
    </source>
</evidence>
<dbReference type="CDD" id="cd08255">
    <property type="entry name" value="2-desacetyl-2-hydroxyethyl_bacteriochlorophyllide_like"/>
    <property type="match status" value="1"/>
</dbReference>
<reference evidence="8" key="1">
    <citation type="submission" date="2009-11" db="EMBL/GenBank/DDBJ databases">
        <title>The complete chromosome 2 of Sphaerobacter thermophilus DSM 20745.</title>
        <authorList>
            <person name="Lucas S."/>
            <person name="Copeland A."/>
            <person name="Lapidus A."/>
            <person name="Glavina del Rio T."/>
            <person name="Dalin E."/>
            <person name="Tice H."/>
            <person name="Bruce D."/>
            <person name="Goodwin L."/>
            <person name="Pitluck S."/>
            <person name="Kyrpides N."/>
            <person name="Mavromatis K."/>
            <person name="Ivanova N."/>
            <person name="Mikhailova N."/>
            <person name="LaButti K.M."/>
            <person name="Clum A."/>
            <person name="Sun H.I."/>
            <person name="Brettin T."/>
            <person name="Detter J.C."/>
            <person name="Han C."/>
            <person name="Larimer F."/>
            <person name="Land M."/>
            <person name="Hauser L."/>
            <person name="Markowitz V."/>
            <person name="Cheng J.F."/>
            <person name="Hugenholtz P."/>
            <person name="Woyke T."/>
            <person name="Wu D."/>
            <person name="Steenblock K."/>
            <person name="Schneider S."/>
            <person name="Pukall R."/>
            <person name="Goeker M."/>
            <person name="Klenk H.P."/>
            <person name="Eisen J.A."/>
        </authorList>
    </citation>
    <scope>NUCLEOTIDE SEQUENCE [LARGE SCALE GENOMIC DNA]</scope>
    <source>
        <strain evidence="8">ATCC 49802 / DSM 20745 / S 6022</strain>
    </source>
</reference>
<keyword evidence="8" id="KW-1185">Reference proteome</keyword>
<keyword evidence="5" id="KW-0560">Oxidoreductase</keyword>
<dbReference type="EMBL" id="CP001824">
    <property type="protein sequence ID" value="ACZ40711.1"/>
    <property type="molecule type" value="Genomic_DNA"/>
</dbReference>
<dbReference type="InterPro" id="IPR013149">
    <property type="entry name" value="ADH-like_C"/>
</dbReference>
<reference evidence="7 8" key="2">
    <citation type="journal article" date="2010" name="Stand. Genomic Sci.">
        <title>Complete genome sequence of Desulfohalobium retbaense type strain (HR(100)).</title>
        <authorList>
            <person name="Spring S."/>
            <person name="Nolan M."/>
            <person name="Lapidus A."/>
            <person name="Glavina Del Rio T."/>
            <person name="Copeland A."/>
            <person name="Tice H."/>
            <person name="Cheng J.F."/>
            <person name="Lucas S."/>
            <person name="Land M."/>
            <person name="Chen F."/>
            <person name="Bruce D."/>
            <person name="Goodwin L."/>
            <person name="Pitluck S."/>
            <person name="Ivanova N."/>
            <person name="Mavromatis K."/>
            <person name="Mikhailova N."/>
            <person name="Pati A."/>
            <person name="Chen A."/>
            <person name="Palaniappan K."/>
            <person name="Hauser L."/>
            <person name="Chang Y.J."/>
            <person name="Jeffries C.D."/>
            <person name="Munk C."/>
            <person name="Kiss H."/>
            <person name="Chain P."/>
            <person name="Han C."/>
            <person name="Brettin T."/>
            <person name="Detter J.C."/>
            <person name="Schuler E."/>
            <person name="Goker M."/>
            <person name="Rohde M."/>
            <person name="Bristow J."/>
            <person name="Eisen J.A."/>
            <person name="Markowitz V."/>
            <person name="Hugenholtz P."/>
            <person name="Kyrpides N.C."/>
            <person name="Klenk H.P."/>
        </authorList>
    </citation>
    <scope>NUCLEOTIDE SEQUENCE [LARGE SCALE GENOMIC DNA]</scope>
    <source>
        <strain evidence="8">ATCC 49802 / DSM 20745 / S 6022</strain>
    </source>
</reference>
<dbReference type="PANTHER" id="PTHR43350">
    <property type="entry name" value="NAD-DEPENDENT ALCOHOL DEHYDROGENASE"/>
    <property type="match status" value="1"/>
</dbReference>
<keyword evidence="3" id="KW-0479">Metal-binding</keyword>
<dbReference type="InterPro" id="IPR036291">
    <property type="entry name" value="NAD(P)-bd_dom_sf"/>
</dbReference>
<dbReference type="GO" id="GO:0046872">
    <property type="term" value="F:metal ion binding"/>
    <property type="evidence" value="ECO:0007669"/>
    <property type="project" value="UniProtKB-KW"/>
</dbReference>
<dbReference type="SMART" id="SM00829">
    <property type="entry name" value="PKS_ER"/>
    <property type="match status" value="1"/>
</dbReference>
<feature type="domain" description="Enoyl reductase (ER)" evidence="6">
    <location>
        <begin position="10"/>
        <end position="332"/>
    </location>
</feature>
<dbReference type="KEGG" id="sti:Sthe_3311"/>
<sequence length="336" mass="36278">MEARAVWLTGPRQVEIRTEPLPPVGPDHVLVRARLSAISHGTEMLVYRGEVPTHLPLDLPTLAGSFAYPIKYGYASVGEIEEAGPEVETLRPGDLIFALHPHQDRYIIPARLAVPLPAGLDPAAGVFVANLETAVNVLLDTPLRFGETAVVFGQGVVGLLITMLLRRAGARDIIAVDPVPARRERALAAGASVALAPDDDLPRHVRERTAGRGADVAVEASGAPAALSQALSVLTVQGTVVVASWYGTKPVALDLGSEFHRRRLRIVSSQVGTIDPALSPRWTHERRRDLVCALLEELPLADLITHRVPFTRAAEAYRLIDTRPAEVLQVVLKYGK</sequence>
<dbReference type="OrthoDB" id="9769198at2"/>